<dbReference type="HOGENOM" id="CLU_1769331_0_0_1"/>
<proteinExistence type="predicted"/>
<evidence type="ECO:0008006" key="3">
    <source>
        <dbReference type="Google" id="ProtNLM"/>
    </source>
</evidence>
<dbReference type="SUPFAM" id="SSF48264">
    <property type="entry name" value="Cytochrome P450"/>
    <property type="match status" value="1"/>
</dbReference>
<dbReference type="InParanoid" id="A0A0C9ZFW1"/>
<keyword evidence="2" id="KW-1185">Reference proteome</keyword>
<organism evidence="1 2">
    <name type="scientific">Suillus luteus UH-Slu-Lm8-n1</name>
    <dbReference type="NCBI Taxonomy" id="930992"/>
    <lineage>
        <taxon>Eukaryota</taxon>
        <taxon>Fungi</taxon>
        <taxon>Dikarya</taxon>
        <taxon>Basidiomycota</taxon>
        <taxon>Agaricomycotina</taxon>
        <taxon>Agaricomycetes</taxon>
        <taxon>Agaricomycetidae</taxon>
        <taxon>Boletales</taxon>
        <taxon>Suillineae</taxon>
        <taxon>Suillaceae</taxon>
        <taxon>Suillus</taxon>
    </lineage>
</organism>
<dbReference type="Gene3D" id="1.10.630.10">
    <property type="entry name" value="Cytochrome P450"/>
    <property type="match status" value="1"/>
</dbReference>
<dbReference type="GO" id="GO:0004497">
    <property type="term" value="F:monooxygenase activity"/>
    <property type="evidence" value="ECO:0007669"/>
    <property type="project" value="InterPro"/>
</dbReference>
<dbReference type="Proteomes" id="UP000054485">
    <property type="component" value="Unassembled WGS sequence"/>
</dbReference>
<sequence>MSRSQFGAIRSQVLVASSFSADSDGATAMPRSQRREFLRSACEIPGIFPQPARYLNLSDRAIVGKFEQICWSANPDNFEPLSWLLSDGNPVVREDLKFPSFGFGQRIYPGGQIADRLIFIDVVLLLWAFKITKTLKTLLTSLVLWMG</sequence>
<reference evidence="1 2" key="1">
    <citation type="submission" date="2014-04" db="EMBL/GenBank/DDBJ databases">
        <authorList>
            <consortium name="DOE Joint Genome Institute"/>
            <person name="Kuo A."/>
            <person name="Ruytinx J."/>
            <person name="Rineau F."/>
            <person name="Colpaert J."/>
            <person name="Kohler A."/>
            <person name="Nagy L.G."/>
            <person name="Floudas D."/>
            <person name="Copeland A."/>
            <person name="Barry K.W."/>
            <person name="Cichocki N."/>
            <person name="Veneault-Fourrey C."/>
            <person name="LaButti K."/>
            <person name="Lindquist E.A."/>
            <person name="Lipzen A."/>
            <person name="Lundell T."/>
            <person name="Morin E."/>
            <person name="Murat C."/>
            <person name="Sun H."/>
            <person name="Tunlid A."/>
            <person name="Henrissat B."/>
            <person name="Grigoriev I.V."/>
            <person name="Hibbett D.S."/>
            <person name="Martin F."/>
            <person name="Nordberg H.P."/>
            <person name="Cantor M.N."/>
            <person name="Hua S.X."/>
        </authorList>
    </citation>
    <scope>NUCLEOTIDE SEQUENCE [LARGE SCALE GENOMIC DNA]</scope>
    <source>
        <strain evidence="1 2">UH-Slu-Lm8-n1</strain>
    </source>
</reference>
<dbReference type="GO" id="GO:0005506">
    <property type="term" value="F:iron ion binding"/>
    <property type="evidence" value="ECO:0007669"/>
    <property type="project" value="InterPro"/>
</dbReference>
<evidence type="ECO:0000313" key="1">
    <source>
        <dbReference type="EMBL" id="KIK36330.1"/>
    </source>
</evidence>
<name>A0A0C9ZFW1_9AGAM</name>
<protein>
    <recommendedName>
        <fullName evidence="3">Cytochrome P450</fullName>
    </recommendedName>
</protein>
<dbReference type="STRING" id="930992.A0A0C9ZFW1"/>
<accession>A0A0C9ZFW1</accession>
<gene>
    <name evidence="1" type="ORF">CY34DRAFT_528112</name>
</gene>
<dbReference type="InterPro" id="IPR036396">
    <property type="entry name" value="Cyt_P450_sf"/>
</dbReference>
<evidence type="ECO:0000313" key="2">
    <source>
        <dbReference type="Proteomes" id="UP000054485"/>
    </source>
</evidence>
<dbReference type="AlphaFoldDB" id="A0A0C9ZFW1"/>
<dbReference type="OrthoDB" id="2685000at2759"/>
<reference evidence="2" key="2">
    <citation type="submission" date="2015-01" db="EMBL/GenBank/DDBJ databases">
        <title>Evolutionary Origins and Diversification of the Mycorrhizal Mutualists.</title>
        <authorList>
            <consortium name="DOE Joint Genome Institute"/>
            <consortium name="Mycorrhizal Genomics Consortium"/>
            <person name="Kohler A."/>
            <person name="Kuo A."/>
            <person name="Nagy L.G."/>
            <person name="Floudas D."/>
            <person name="Copeland A."/>
            <person name="Barry K.W."/>
            <person name="Cichocki N."/>
            <person name="Veneault-Fourrey C."/>
            <person name="LaButti K."/>
            <person name="Lindquist E.A."/>
            <person name="Lipzen A."/>
            <person name="Lundell T."/>
            <person name="Morin E."/>
            <person name="Murat C."/>
            <person name="Riley R."/>
            <person name="Ohm R."/>
            <person name="Sun H."/>
            <person name="Tunlid A."/>
            <person name="Henrissat B."/>
            <person name="Grigoriev I.V."/>
            <person name="Hibbett D.S."/>
            <person name="Martin F."/>
        </authorList>
    </citation>
    <scope>NUCLEOTIDE SEQUENCE [LARGE SCALE GENOMIC DNA]</scope>
    <source>
        <strain evidence="2">UH-Slu-Lm8-n1</strain>
    </source>
</reference>
<dbReference type="GO" id="GO:0016705">
    <property type="term" value="F:oxidoreductase activity, acting on paired donors, with incorporation or reduction of molecular oxygen"/>
    <property type="evidence" value="ECO:0007669"/>
    <property type="project" value="InterPro"/>
</dbReference>
<dbReference type="GO" id="GO:0020037">
    <property type="term" value="F:heme binding"/>
    <property type="evidence" value="ECO:0007669"/>
    <property type="project" value="InterPro"/>
</dbReference>
<dbReference type="EMBL" id="KN835538">
    <property type="protein sequence ID" value="KIK36330.1"/>
    <property type="molecule type" value="Genomic_DNA"/>
</dbReference>